<evidence type="ECO:0000256" key="6">
    <source>
        <dbReference type="ARBA" id="ARBA00023136"/>
    </source>
</evidence>
<feature type="compositionally biased region" description="Basic and acidic residues" evidence="10">
    <location>
        <begin position="575"/>
        <end position="585"/>
    </location>
</feature>
<feature type="transmembrane region" description="Helical" evidence="11">
    <location>
        <begin position="432"/>
        <end position="452"/>
    </location>
</feature>
<feature type="transmembrane region" description="Helical" evidence="11">
    <location>
        <begin position="79"/>
        <end position="101"/>
    </location>
</feature>
<feature type="transmembrane region" description="Helical" evidence="11">
    <location>
        <begin position="404"/>
        <end position="426"/>
    </location>
</feature>
<feature type="compositionally biased region" description="Low complexity" evidence="10">
    <location>
        <begin position="547"/>
        <end position="558"/>
    </location>
</feature>
<feature type="region of interest" description="Disordered" evidence="10">
    <location>
        <begin position="807"/>
        <end position="867"/>
    </location>
</feature>
<keyword evidence="2" id="KW-0813">Transport</keyword>
<feature type="region of interest" description="Disordered" evidence="10">
    <location>
        <begin position="684"/>
        <end position="703"/>
    </location>
</feature>
<keyword evidence="3 11" id="KW-0812">Transmembrane</keyword>
<feature type="transmembrane region" description="Helical" evidence="11">
    <location>
        <begin position="213"/>
        <end position="233"/>
    </location>
</feature>
<evidence type="ECO:0000256" key="5">
    <source>
        <dbReference type="ARBA" id="ARBA00023065"/>
    </source>
</evidence>
<feature type="transmembrane region" description="Helical" evidence="11">
    <location>
        <begin position="176"/>
        <end position="201"/>
    </location>
</feature>
<dbReference type="EMBL" id="CDMY01000253">
    <property type="protein sequence ID" value="CEL97091.1"/>
    <property type="molecule type" value="Genomic_DNA"/>
</dbReference>
<evidence type="ECO:0000313" key="12">
    <source>
        <dbReference type="EMBL" id="CEL97091.1"/>
    </source>
</evidence>
<name>A0A0G4EKV1_VITBC</name>
<feature type="transmembrane region" description="Helical" evidence="11">
    <location>
        <begin position="253"/>
        <end position="278"/>
    </location>
</feature>
<evidence type="ECO:0000256" key="11">
    <source>
        <dbReference type="SAM" id="Phobius"/>
    </source>
</evidence>
<feature type="transmembrane region" description="Helical" evidence="11">
    <location>
        <begin position="298"/>
        <end position="315"/>
    </location>
</feature>
<feature type="region of interest" description="Disordered" evidence="10">
    <location>
        <begin position="513"/>
        <end position="558"/>
    </location>
</feature>
<comment type="subcellular location">
    <subcellularLocation>
        <location evidence="1">Membrane</location>
        <topology evidence="1">Multi-pass membrane protein</topology>
    </subcellularLocation>
</comment>
<keyword evidence="8" id="KW-0868">Chloride</keyword>
<dbReference type="GO" id="GO:0005254">
    <property type="term" value="F:chloride channel activity"/>
    <property type="evidence" value="ECO:0007669"/>
    <property type="project" value="UniProtKB-KW"/>
</dbReference>
<organism evidence="12 13">
    <name type="scientific">Vitrella brassicaformis (strain CCMP3155)</name>
    <dbReference type="NCBI Taxonomy" id="1169540"/>
    <lineage>
        <taxon>Eukaryota</taxon>
        <taxon>Sar</taxon>
        <taxon>Alveolata</taxon>
        <taxon>Colpodellida</taxon>
        <taxon>Vitrellaceae</taxon>
        <taxon>Vitrella</taxon>
    </lineage>
</organism>
<keyword evidence="5" id="KW-0406">Ion transport</keyword>
<dbReference type="OrthoDB" id="446177at2759"/>
<dbReference type="PRINTS" id="PR00762">
    <property type="entry name" value="CLCHANNEL"/>
</dbReference>
<evidence type="ECO:0008006" key="14">
    <source>
        <dbReference type="Google" id="ProtNLM"/>
    </source>
</evidence>
<sequence length="867" mass="92509">MPSVMDDLKEAVSFRDAQGSSLQLRSCHLLALLLFCFLAGSVVGGAVVAFEKAENLVEELVSSRLARDTLYHRYGVPQAVSMTLSTTIGGLIVGVLIHRWFPECLGSGLIPTKLHTTLNKPVPLRVAPLRMVFGAIYLGFGNPLGIEGPTVHMAASIVTSIYSICTKRCPLPCSYLPSLVTVGAGAGISAAFNAPIAGITFVLEELVESLSRVGVATILVASVASTFTSRMLLEDHAFFKSDITRRSATLHPWMLISLPLGLLTAIFAEVFCRVLLLVRGHLADRGHFVRMLPYPPPWCHMALGGFVVGLIGAIVKHATGLDGIWGIGTGSLRKSLQNSCILPWHQYAIFFLGKIVACAIAGGVGGPGGLFSPALISGGMFGGLVGHALYFWSGDGEWLKACMILGMAGLFSGLMRAPLTTTIIVYEMTSVYSLLLPVICTSFVSYCVVNWLEGEDLLHRMMAQDGLHPDKLAKVLEETAATIPAGSSSACTVDKSELPSIVEEGSVIGRRRSVFSDSSSRKSSMSSEGKSRRSSIVSAIDLPGQPSNAQRRSSSISSNNETLQALNAFINNANNRDRDPRRRSVDSSASGRRRSVALSSVGGRQKNRRRRLSMPGPHHHAVPLKSILRRPSCPSLHDGEPSPRQQPGPSSSSDGEPVLLAPVEGGRAAGGLLTVPESHQWEEGSVLSQLVSDPGPPTETGPSASIEFARIAARQRSRSVNFVEIPQEIRIMVAPASRQRQRAAWKSRRSSSVSAMAGTRSPRRNSIIASIVRRTNRRSSTEAPTTMANTDFMASVRAEVERIKREKAASLGRKIAGRAATSSPKSSRSSKSSQEERDNKSGSEGSEGQAGKGRPQPSALGAASGIA</sequence>
<feature type="transmembrane region" description="Helical" evidence="11">
    <location>
        <begin position="29"/>
        <end position="50"/>
    </location>
</feature>
<dbReference type="PANTHER" id="PTHR43427">
    <property type="entry name" value="CHLORIDE CHANNEL PROTEIN CLC-E"/>
    <property type="match status" value="1"/>
</dbReference>
<keyword evidence="9" id="KW-0407">Ion channel</keyword>
<reference evidence="12 13" key="1">
    <citation type="submission" date="2014-11" db="EMBL/GenBank/DDBJ databases">
        <authorList>
            <person name="Zhu J."/>
            <person name="Qi W."/>
            <person name="Song R."/>
        </authorList>
    </citation>
    <scope>NUCLEOTIDE SEQUENCE [LARGE SCALE GENOMIC DNA]</scope>
</reference>
<feature type="transmembrane region" description="Helical" evidence="11">
    <location>
        <begin position="344"/>
        <end position="364"/>
    </location>
</feature>
<feature type="compositionally biased region" description="Low complexity" evidence="10">
    <location>
        <begin position="822"/>
        <end position="832"/>
    </location>
</feature>
<keyword evidence="13" id="KW-1185">Reference proteome</keyword>
<feature type="transmembrane region" description="Helical" evidence="11">
    <location>
        <begin position="370"/>
        <end position="392"/>
    </location>
</feature>
<keyword evidence="6 11" id="KW-0472">Membrane</keyword>
<dbReference type="OMA" id="HMAASIV"/>
<feature type="region of interest" description="Disordered" evidence="10">
    <location>
        <begin position="742"/>
        <end position="790"/>
    </location>
</feature>
<evidence type="ECO:0000313" key="13">
    <source>
        <dbReference type="Proteomes" id="UP000041254"/>
    </source>
</evidence>
<dbReference type="InParanoid" id="A0A0G4EKV1"/>
<keyword evidence="4 11" id="KW-1133">Transmembrane helix</keyword>
<evidence type="ECO:0000256" key="9">
    <source>
        <dbReference type="ARBA" id="ARBA00023303"/>
    </source>
</evidence>
<proteinExistence type="predicted"/>
<dbReference type="Pfam" id="PF00654">
    <property type="entry name" value="Voltage_CLC"/>
    <property type="match status" value="1"/>
</dbReference>
<protein>
    <recommendedName>
        <fullName evidence="14">Chloride channel protein</fullName>
    </recommendedName>
</protein>
<evidence type="ECO:0000256" key="2">
    <source>
        <dbReference type="ARBA" id="ARBA00022448"/>
    </source>
</evidence>
<evidence type="ECO:0000256" key="7">
    <source>
        <dbReference type="ARBA" id="ARBA00023173"/>
    </source>
</evidence>
<dbReference type="InterPro" id="IPR014743">
    <property type="entry name" value="Cl-channel_core"/>
</dbReference>
<dbReference type="GO" id="GO:0034707">
    <property type="term" value="C:chloride channel complex"/>
    <property type="evidence" value="ECO:0007669"/>
    <property type="project" value="UniProtKB-KW"/>
</dbReference>
<dbReference type="PANTHER" id="PTHR43427:SF6">
    <property type="entry name" value="CHLORIDE CHANNEL PROTEIN CLC-E"/>
    <property type="match status" value="1"/>
</dbReference>
<evidence type="ECO:0000256" key="3">
    <source>
        <dbReference type="ARBA" id="ARBA00022692"/>
    </source>
</evidence>
<feature type="compositionally biased region" description="Basic residues" evidence="10">
    <location>
        <begin position="605"/>
        <end position="622"/>
    </location>
</feature>
<accession>A0A0G4EKV1</accession>
<evidence type="ECO:0000256" key="8">
    <source>
        <dbReference type="ARBA" id="ARBA00023214"/>
    </source>
</evidence>
<feature type="region of interest" description="Disordered" evidence="10">
    <location>
        <begin position="570"/>
        <end position="661"/>
    </location>
</feature>
<gene>
    <name evidence="12" type="ORF">Vbra_5062</name>
</gene>
<dbReference type="AlphaFoldDB" id="A0A0G4EKV1"/>
<dbReference type="Proteomes" id="UP000041254">
    <property type="component" value="Unassembled WGS sequence"/>
</dbReference>
<evidence type="ECO:0000256" key="4">
    <source>
        <dbReference type="ARBA" id="ARBA00022989"/>
    </source>
</evidence>
<evidence type="ECO:0000256" key="1">
    <source>
        <dbReference type="ARBA" id="ARBA00004141"/>
    </source>
</evidence>
<dbReference type="SUPFAM" id="SSF81340">
    <property type="entry name" value="Clc chloride channel"/>
    <property type="match status" value="1"/>
</dbReference>
<keyword evidence="7" id="KW-0869">Chloride channel</keyword>
<dbReference type="VEuPathDB" id="CryptoDB:Vbra_5062"/>
<feature type="compositionally biased region" description="Low complexity" evidence="10">
    <location>
        <begin position="642"/>
        <end position="657"/>
    </location>
</feature>
<feature type="compositionally biased region" description="Low complexity" evidence="10">
    <location>
        <begin position="515"/>
        <end position="538"/>
    </location>
</feature>
<dbReference type="Gene3D" id="1.10.3080.10">
    <property type="entry name" value="Clc chloride channel"/>
    <property type="match status" value="1"/>
</dbReference>
<dbReference type="InterPro" id="IPR050368">
    <property type="entry name" value="ClC-type_chloride_channel"/>
</dbReference>
<dbReference type="InterPro" id="IPR001807">
    <property type="entry name" value="ClC"/>
</dbReference>
<evidence type="ECO:0000256" key="10">
    <source>
        <dbReference type="SAM" id="MobiDB-lite"/>
    </source>
</evidence>